<evidence type="ECO:0000313" key="10">
    <source>
        <dbReference type="Proteomes" id="UP000218702"/>
    </source>
</evidence>
<dbReference type="KEGG" id="dcm:NIES806_06740"/>
<dbReference type="InterPro" id="IPR037171">
    <property type="entry name" value="NagB/RpiA_transferase-like"/>
</dbReference>
<evidence type="ECO:0000313" key="9">
    <source>
        <dbReference type="EMBL" id="BAZ84488.1"/>
    </source>
</evidence>
<dbReference type="GO" id="GO:0017057">
    <property type="term" value="F:6-phosphogluconolactonase activity"/>
    <property type="evidence" value="ECO:0007669"/>
    <property type="project" value="UniProtKB-UniRule"/>
</dbReference>
<name>A0A1Z4UZ06_9CYAN</name>
<dbReference type="InterPro" id="IPR039104">
    <property type="entry name" value="6PGL"/>
</dbReference>
<dbReference type="AlphaFoldDB" id="A0A1Z4UZ06"/>
<dbReference type="Pfam" id="PF01182">
    <property type="entry name" value="Glucosamine_iso"/>
    <property type="match status" value="1"/>
</dbReference>
<dbReference type="GO" id="GO:0006098">
    <property type="term" value="P:pentose-phosphate shunt"/>
    <property type="evidence" value="ECO:0007669"/>
    <property type="project" value="UniProtKB-UniPathway"/>
</dbReference>
<evidence type="ECO:0000256" key="1">
    <source>
        <dbReference type="ARBA" id="ARBA00000832"/>
    </source>
</evidence>
<comment type="function">
    <text evidence="2 7">Hydrolysis of 6-phosphogluconolactone to 6-phosphogluconate.</text>
</comment>
<dbReference type="InterPro" id="IPR006148">
    <property type="entry name" value="Glc/Gal-6P_isomerase"/>
</dbReference>
<keyword evidence="7" id="KW-0378">Hydrolase</keyword>
<gene>
    <name evidence="7" type="primary">pgl</name>
    <name evidence="9" type="ORF">NIES806_06740</name>
</gene>
<accession>A0A1Z4UZ06</accession>
<dbReference type="UniPathway" id="UPA00115">
    <property type="reaction ID" value="UER00409"/>
</dbReference>
<sequence length="268" mass="29547">MILKVSRVKPENCQMFAMVLPRNKLCNDNAMNKTVEVHSSVSALVQRALELILSKAETAISKRGQFTIALSGGSTPKPLYEAIANQKLPWDKIHVFWGDERYVPADHPDSNELMARRAWLDQVAIPQGNIHAIPTLSANPEVDAAKYNQHLQTFFNSASGEFPALDVVLLGMGDDAHTASLFPYTEALKVSDRLVTVGNKDDNLRITFTYPFINAARSVIFLAAGANKRPALAQIFAPVADDFAYPSRLIRPQGELYWLLDAAAGLEL</sequence>
<keyword evidence="10" id="KW-1185">Reference proteome</keyword>
<protein>
    <recommendedName>
        <fullName evidence="6 7">6-phosphogluconolactonase</fullName>
        <shortName evidence="7">6PGL</shortName>
        <ecNumber evidence="5 7">3.1.1.31</ecNumber>
    </recommendedName>
</protein>
<dbReference type="EC" id="3.1.1.31" evidence="5 7"/>
<dbReference type="Gene3D" id="3.40.50.1360">
    <property type="match status" value="1"/>
</dbReference>
<comment type="catalytic activity">
    <reaction evidence="1 7">
        <text>6-phospho-D-glucono-1,5-lactone + H2O = 6-phospho-D-gluconate + H(+)</text>
        <dbReference type="Rhea" id="RHEA:12556"/>
        <dbReference type="ChEBI" id="CHEBI:15377"/>
        <dbReference type="ChEBI" id="CHEBI:15378"/>
        <dbReference type="ChEBI" id="CHEBI:57955"/>
        <dbReference type="ChEBI" id="CHEBI:58759"/>
        <dbReference type="EC" id="3.1.1.31"/>
    </reaction>
</comment>
<reference evidence="9 10" key="1">
    <citation type="submission" date="2017-06" db="EMBL/GenBank/DDBJ databases">
        <title>Genome sequencing of cyanobaciteial culture collection at National Institute for Environmental Studies (NIES).</title>
        <authorList>
            <person name="Hirose Y."/>
            <person name="Shimura Y."/>
            <person name="Fujisawa T."/>
            <person name="Nakamura Y."/>
            <person name="Kawachi M."/>
        </authorList>
    </citation>
    <scope>NUCLEOTIDE SEQUENCE [LARGE SCALE GENOMIC DNA]</scope>
    <source>
        <strain evidence="9 10">NIES-806</strain>
    </source>
</reference>
<proteinExistence type="inferred from homology"/>
<dbReference type="GO" id="GO:0005975">
    <property type="term" value="P:carbohydrate metabolic process"/>
    <property type="evidence" value="ECO:0007669"/>
    <property type="project" value="UniProtKB-UniRule"/>
</dbReference>
<evidence type="ECO:0000256" key="2">
    <source>
        <dbReference type="ARBA" id="ARBA00002681"/>
    </source>
</evidence>
<dbReference type="PANTHER" id="PTHR11054">
    <property type="entry name" value="6-PHOSPHOGLUCONOLACTONASE"/>
    <property type="match status" value="1"/>
</dbReference>
<evidence type="ECO:0000256" key="4">
    <source>
        <dbReference type="ARBA" id="ARBA00010662"/>
    </source>
</evidence>
<dbReference type="NCBIfam" id="TIGR01198">
    <property type="entry name" value="pgl"/>
    <property type="match status" value="1"/>
</dbReference>
<comment type="pathway">
    <text evidence="3 7">Carbohydrate degradation; pentose phosphate pathway; D-ribulose 5-phosphate from D-glucose 6-phosphate (oxidative stage): step 2/3.</text>
</comment>
<dbReference type="Proteomes" id="UP000218702">
    <property type="component" value="Chromosome"/>
</dbReference>
<dbReference type="InterPro" id="IPR005900">
    <property type="entry name" value="6-phosphogluconolactonase_DevB"/>
</dbReference>
<dbReference type="PANTHER" id="PTHR11054:SF0">
    <property type="entry name" value="6-PHOSPHOGLUCONOLACTONASE"/>
    <property type="match status" value="1"/>
</dbReference>
<evidence type="ECO:0000256" key="5">
    <source>
        <dbReference type="ARBA" id="ARBA00013198"/>
    </source>
</evidence>
<organism evidence="9 10">
    <name type="scientific">Dolichospermum compactum NIES-806</name>
    <dbReference type="NCBI Taxonomy" id="1973481"/>
    <lineage>
        <taxon>Bacteria</taxon>
        <taxon>Bacillati</taxon>
        <taxon>Cyanobacteriota</taxon>
        <taxon>Cyanophyceae</taxon>
        <taxon>Nostocales</taxon>
        <taxon>Aphanizomenonaceae</taxon>
        <taxon>Dolichospermum</taxon>
        <taxon>Dolichospermum compactum</taxon>
    </lineage>
</organism>
<evidence type="ECO:0000256" key="3">
    <source>
        <dbReference type="ARBA" id="ARBA00004961"/>
    </source>
</evidence>
<comment type="similarity">
    <text evidence="4 7">Belongs to the glucosamine/galactosamine-6-phosphate isomerase family. 6-phosphogluconolactonase subfamily.</text>
</comment>
<dbReference type="SUPFAM" id="SSF100950">
    <property type="entry name" value="NagB/RpiA/CoA transferase-like"/>
    <property type="match status" value="1"/>
</dbReference>
<evidence type="ECO:0000256" key="6">
    <source>
        <dbReference type="ARBA" id="ARBA00020337"/>
    </source>
</evidence>
<dbReference type="CDD" id="cd01400">
    <property type="entry name" value="6PGL"/>
    <property type="match status" value="1"/>
</dbReference>
<evidence type="ECO:0000259" key="8">
    <source>
        <dbReference type="Pfam" id="PF01182"/>
    </source>
</evidence>
<feature type="domain" description="Glucosamine/galactosamine-6-phosphate isomerase" evidence="8">
    <location>
        <begin position="42"/>
        <end position="258"/>
    </location>
</feature>
<dbReference type="EMBL" id="AP018316">
    <property type="protein sequence ID" value="BAZ84488.1"/>
    <property type="molecule type" value="Genomic_DNA"/>
</dbReference>
<evidence type="ECO:0000256" key="7">
    <source>
        <dbReference type="RuleBase" id="RU365095"/>
    </source>
</evidence>